<feature type="compositionally biased region" description="Basic and acidic residues" evidence="1">
    <location>
        <begin position="287"/>
        <end position="307"/>
    </location>
</feature>
<dbReference type="Proteomes" id="UP000193067">
    <property type="component" value="Unassembled WGS sequence"/>
</dbReference>
<protein>
    <recommendedName>
        <fullName evidence="5">Transmembrane protein</fullName>
    </recommendedName>
</protein>
<keyword evidence="2" id="KW-1133">Transmembrane helix</keyword>
<evidence type="ECO:0000313" key="3">
    <source>
        <dbReference type="EMBL" id="OSD05689.1"/>
    </source>
</evidence>
<dbReference type="OrthoDB" id="2756448at2759"/>
<keyword evidence="2" id="KW-0812">Transmembrane</keyword>
<evidence type="ECO:0000256" key="1">
    <source>
        <dbReference type="SAM" id="MobiDB-lite"/>
    </source>
</evidence>
<feature type="transmembrane region" description="Helical" evidence="2">
    <location>
        <begin position="21"/>
        <end position="41"/>
    </location>
</feature>
<feature type="compositionally biased region" description="Low complexity" evidence="1">
    <location>
        <begin position="246"/>
        <end position="258"/>
    </location>
</feature>
<name>A0A1Y2IWZ6_TRAC3</name>
<dbReference type="EMBL" id="KZ084092">
    <property type="protein sequence ID" value="OSD05689.1"/>
    <property type="molecule type" value="Genomic_DNA"/>
</dbReference>
<evidence type="ECO:0000256" key="2">
    <source>
        <dbReference type="SAM" id="Phobius"/>
    </source>
</evidence>
<organism evidence="3 4">
    <name type="scientific">Trametes coccinea (strain BRFM310)</name>
    <name type="common">Pycnoporus coccineus</name>
    <dbReference type="NCBI Taxonomy" id="1353009"/>
    <lineage>
        <taxon>Eukaryota</taxon>
        <taxon>Fungi</taxon>
        <taxon>Dikarya</taxon>
        <taxon>Basidiomycota</taxon>
        <taxon>Agaricomycotina</taxon>
        <taxon>Agaricomycetes</taxon>
        <taxon>Polyporales</taxon>
        <taxon>Polyporaceae</taxon>
        <taxon>Trametes</taxon>
    </lineage>
</organism>
<keyword evidence="4" id="KW-1185">Reference proteome</keyword>
<keyword evidence="2" id="KW-0472">Membrane</keyword>
<accession>A0A1Y2IWZ6</accession>
<proteinExistence type="predicted"/>
<feature type="region of interest" description="Disordered" evidence="1">
    <location>
        <begin position="453"/>
        <end position="497"/>
    </location>
</feature>
<feature type="compositionally biased region" description="Gly residues" evidence="1">
    <location>
        <begin position="212"/>
        <end position="228"/>
    </location>
</feature>
<evidence type="ECO:0000313" key="4">
    <source>
        <dbReference type="Proteomes" id="UP000193067"/>
    </source>
</evidence>
<dbReference type="AlphaFoldDB" id="A0A1Y2IWZ6"/>
<feature type="region of interest" description="Disordered" evidence="1">
    <location>
        <begin position="246"/>
        <end position="307"/>
    </location>
</feature>
<feature type="transmembrane region" description="Helical" evidence="2">
    <location>
        <begin position="78"/>
        <end position="102"/>
    </location>
</feature>
<gene>
    <name evidence="3" type="ORF">PYCCODRAFT_1465025</name>
</gene>
<evidence type="ECO:0008006" key="5">
    <source>
        <dbReference type="Google" id="ProtNLM"/>
    </source>
</evidence>
<sequence>MPGQPPSASFVHFFMAEVRRAALSPALFEVLAVVCAIAVVLKMSSAMGAPTPTQSIGHLKHINPTAGPTQLSKTHPNIVNYAISAGGVLLGLALIGGFALILRCNRRRRKRLLDAEIDARIHEKTLARMALSGSRTQSLAKMPNAAMSRNQSVVYPMPLLTAGRSSTANSSTETLAVPRARATCIRASDQRLPCGCPDCVVLTRAALLRDGSSGGSGSGLPGRLGPGLRGSLLNPHPAVRYSYAGSRFSRTSSSPRNSSGHRVAVGPQRGVHSPTAGRSPYARPRTPRNDENAYRTDSPHEDPDTRADHLRSEWATSFAVASHSGVPLGYKRGIGMGIITATTTGALGCPSPATPSLVFTPQAVGSAFGSPALSLSDDAGATSIAPGTPPQVSLGSLGTLGSLARTGGSFARSGTGSSLGASGKMDGGSSLDLAVSRGYLGSGSGGSLAHMHVSPPVAMGSPAQGTPAAPHLSPELAYGNTSADPYAPRRTSTGLTQKVAQQDVTVHADGAGGNEGKWFTEVDWFAEDGPINLSYYEQPNSHSASQASGYVDRYENHNGITV</sequence>
<reference evidence="3 4" key="1">
    <citation type="journal article" date="2015" name="Biotechnol. Biofuels">
        <title>Enhanced degradation of softwood versus hardwood by the white-rot fungus Pycnoporus coccineus.</title>
        <authorList>
            <person name="Couturier M."/>
            <person name="Navarro D."/>
            <person name="Chevret D."/>
            <person name="Henrissat B."/>
            <person name="Piumi F."/>
            <person name="Ruiz-Duenas F.J."/>
            <person name="Martinez A.T."/>
            <person name="Grigoriev I.V."/>
            <person name="Riley R."/>
            <person name="Lipzen A."/>
            <person name="Berrin J.G."/>
            <person name="Master E.R."/>
            <person name="Rosso M.N."/>
        </authorList>
    </citation>
    <scope>NUCLEOTIDE SEQUENCE [LARGE SCALE GENOMIC DNA]</scope>
    <source>
        <strain evidence="3 4">BRFM310</strain>
    </source>
</reference>
<feature type="region of interest" description="Disordered" evidence="1">
    <location>
        <begin position="210"/>
        <end position="231"/>
    </location>
</feature>